<keyword evidence="2" id="KW-0472">Membrane</keyword>
<sequence>MWQWLHTVGTKEKDEEKEILYLLPLILAISLYMPKLFGFKVAKNQRKNATIRSYKLQELRERVDIDMNGTEEAAAAAIASIVAVQDHILLSDERLSISTRSAVVHNELFIDEHEGISTCPGRLIPTDHAFYFEILHDFKRTVKPELIGPRGTRFSFDKTVSYSSVSLSKPVVLEFPKPRGHAHHDYWLAIIHEILRDAQGQRKFVEVEVVCSCMRNQLLYDKRLKTQHPISFPKLLGCKRLIVVTYDNAHVQEEIIFDSGPLFSGLHLMNSGYLLHSDSGAISPMSHPLGTQSDETLSGLVKSNPRLEEKDD</sequence>
<feature type="transmembrane region" description="Helical" evidence="2">
    <location>
        <begin position="20"/>
        <end position="37"/>
    </location>
</feature>
<accession>A0AAN9LP34</accession>
<protein>
    <submittedName>
        <fullName evidence="3">Uncharacterized protein</fullName>
    </submittedName>
</protein>
<gene>
    <name evidence="3" type="ORF">VNO77_20243</name>
</gene>
<proteinExistence type="predicted"/>
<name>A0AAN9LP34_CANGL</name>
<evidence type="ECO:0000313" key="4">
    <source>
        <dbReference type="Proteomes" id="UP001367508"/>
    </source>
</evidence>
<dbReference type="AlphaFoldDB" id="A0AAN9LP34"/>
<keyword evidence="4" id="KW-1185">Reference proteome</keyword>
<evidence type="ECO:0000256" key="2">
    <source>
        <dbReference type="SAM" id="Phobius"/>
    </source>
</evidence>
<dbReference type="EMBL" id="JAYMYQ010000004">
    <property type="protein sequence ID" value="KAK7339567.1"/>
    <property type="molecule type" value="Genomic_DNA"/>
</dbReference>
<dbReference type="PANTHER" id="PTHR31860:SF6">
    <property type="entry name" value="HEAT-INDUCIBLE TRANSCRIPTION REPRESSOR (DUF639)"/>
    <property type="match status" value="1"/>
</dbReference>
<keyword evidence="2" id="KW-0812">Transmembrane</keyword>
<keyword evidence="2" id="KW-1133">Transmembrane helix</keyword>
<dbReference type="PANTHER" id="PTHR31860">
    <property type="entry name" value="HEAT-INDUCIBLE TRANSCRIPTION REPRESSOR (DUF639)-RELATED"/>
    <property type="match status" value="1"/>
</dbReference>
<organism evidence="3 4">
    <name type="scientific">Canavalia gladiata</name>
    <name type="common">Sword bean</name>
    <name type="synonym">Dolichos gladiatus</name>
    <dbReference type="NCBI Taxonomy" id="3824"/>
    <lineage>
        <taxon>Eukaryota</taxon>
        <taxon>Viridiplantae</taxon>
        <taxon>Streptophyta</taxon>
        <taxon>Embryophyta</taxon>
        <taxon>Tracheophyta</taxon>
        <taxon>Spermatophyta</taxon>
        <taxon>Magnoliopsida</taxon>
        <taxon>eudicotyledons</taxon>
        <taxon>Gunneridae</taxon>
        <taxon>Pentapetalae</taxon>
        <taxon>rosids</taxon>
        <taxon>fabids</taxon>
        <taxon>Fabales</taxon>
        <taxon>Fabaceae</taxon>
        <taxon>Papilionoideae</taxon>
        <taxon>50 kb inversion clade</taxon>
        <taxon>NPAAA clade</taxon>
        <taxon>indigoferoid/millettioid clade</taxon>
        <taxon>Phaseoleae</taxon>
        <taxon>Canavalia</taxon>
    </lineage>
</organism>
<evidence type="ECO:0000313" key="3">
    <source>
        <dbReference type="EMBL" id="KAK7339567.1"/>
    </source>
</evidence>
<evidence type="ECO:0000256" key="1">
    <source>
        <dbReference type="SAM" id="MobiDB-lite"/>
    </source>
</evidence>
<reference evidence="3 4" key="1">
    <citation type="submission" date="2024-01" db="EMBL/GenBank/DDBJ databases">
        <title>The genomes of 5 underutilized Papilionoideae crops provide insights into root nodulation and disease resistanc.</title>
        <authorList>
            <person name="Jiang F."/>
        </authorList>
    </citation>
    <scope>NUCLEOTIDE SEQUENCE [LARGE SCALE GENOMIC DNA]</scope>
    <source>
        <strain evidence="3">LVBAO_FW01</strain>
        <tissue evidence="3">Leaves</tissue>
    </source>
</reference>
<comment type="caution">
    <text evidence="3">The sequence shown here is derived from an EMBL/GenBank/DDBJ whole genome shotgun (WGS) entry which is preliminary data.</text>
</comment>
<dbReference type="Proteomes" id="UP001367508">
    <property type="component" value="Unassembled WGS sequence"/>
</dbReference>
<feature type="region of interest" description="Disordered" evidence="1">
    <location>
        <begin position="285"/>
        <end position="312"/>
    </location>
</feature>